<keyword evidence="1" id="KW-1133">Transmembrane helix</keyword>
<proteinExistence type="predicted"/>
<dbReference type="PANTHER" id="PTHR21666">
    <property type="entry name" value="PEPTIDASE-RELATED"/>
    <property type="match status" value="1"/>
</dbReference>
<dbReference type="PANTHER" id="PTHR21666:SF270">
    <property type="entry name" value="MUREIN HYDROLASE ACTIVATOR ENVC"/>
    <property type="match status" value="1"/>
</dbReference>
<dbReference type="Gene3D" id="2.70.70.10">
    <property type="entry name" value="Glucose Permease (Domain IIA)"/>
    <property type="match status" value="1"/>
</dbReference>
<evidence type="ECO:0000256" key="1">
    <source>
        <dbReference type="SAM" id="Phobius"/>
    </source>
</evidence>
<feature type="transmembrane region" description="Helical" evidence="1">
    <location>
        <begin position="46"/>
        <end position="67"/>
    </location>
</feature>
<accession>A0A3A4NKD3</accession>
<dbReference type="InterPro" id="IPR011055">
    <property type="entry name" value="Dup_hybrid_motif"/>
</dbReference>
<dbReference type="FunFam" id="2.70.70.10:FF:000006">
    <property type="entry name" value="M23 family peptidase"/>
    <property type="match status" value="1"/>
</dbReference>
<keyword evidence="1" id="KW-0472">Membrane</keyword>
<dbReference type="InterPro" id="IPR016047">
    <property type="entry name" value="M23ase_b-sheet_dom"/>
</dbReference>
<protein>
    <submittedName>
        <fullName evidence="3">M23 family metallopeptidase</fullName>
    </submittedName>
</protein>
<dbReference type="GO" id="GO:0004222">
    <property type="term" value="F:metalloendopeptidase activity"/>
    <property type="evidence" value="ECO:0007669"/>
    <property type="project" value="TreeGrafter"/>
</dbReference>
<reference evidence="3 4" key="1">
    <citation type="journal article" date="2017" name="ISME J.">
        <title>Energy and carbon metabolisms in a deep terrestrial subsurface fluid microbial community.</title>
        <authorList>
            <person name="Momper L."/>
            <person name="Jungbluth S.P."/>
            <person name="Lee M.D."/>
            <person name="Amend J.P."/>
        </authorList>
    </citation>
    <scope>NUCLEOTIDE SEQUENCE [LARGE SCALE GENOMIC DNA]</scope>
    <source>
        <strain evidence="3">SURF_5</strain>
    </source>
</reference>
<name>A0A3A4NKD3_ABYX5</name>
<sequence length="317" mass="35198">MSITLIDSLTTSGEEMQKKWNILIIPNTSDEGYNITFTESAVKTGLIGLCLFLLAGSIFCAASMHAWKKGNRKQVIELKNELVQQGSELSSLKSEYATIILLEEKLRTIAGLKPRHPQLAEAAAGGQGGPETEEMNLYEPQDEAMRFLADLKQIPTDRLHQAFVDTKDSFAEILEAFEKEQDRLSNVPSINPVSHPDAWISSSFGYRRDPINGKRSFHDGLDIVAPRKTPVIAPAEGVVTFAGWREGLGRAIEIQHGYGYRTIYGHNDKVVVKKGDYVKRGDTIALLGSSGRSTGPHLHYEIRLADKLVNPYKYVIE</sequence>
<comment type="caution">
    <text evidence="3">The sequence shown here is derived from an EMBL/GenBank/DDBJ whole genome shotgun (WGS) entry which is preliminary data.</text>
</comment>
<gene>
    <name evidence="3" type="ORF">C4520_12600</name>
</gene>
<dbReference type="AlphaFoldDB" id="A0A3A4NKD3"/>
<evidence type="ECO:0000313" key="4">
    <source>
        <dbReference type="Proteomes" id="UP000265882"/>
    </source>
</evidence>
<evidence type="ECO:0000259" key="2">
    <source>
        <dbReference type="Pfam" id="PF01551"/>
    </source>
</evidence>
<keyword evidence="1" id="KW-0812">Transmembrane</keyword>
<dbReference type="Proteomes" id="UP000265882">
    <property type="component" value="Unassembled WGS sequence"/>
</dbReference>
<feature type="domain" description="M23ase beta-sheet core" evidence="2">
    <location>
        <begin position="217"/>
        <end position="311"/>
    </location>
</feature>
<organism evidence="3 4">
    <name type="scientific">Abyssobacteria bacterium (strain SURF_5)</name>
    <dbReference type="NCBI Taxonomy" id="2093360"/>
    <lineage>
        <taxon>Bacteria</taxon>
        <taxon>Pseudomonadati</taxon>
        <taxon>Candidatus Hydrogenedentota</taxon>
        <taxon>Candidatus Abyssobacteria</taxon>
    </lineage>
</organism>
<dbReference type="EMBL" id="QZKU01000087">
    <property type="protein sequence ID" value="RJP19579.1"/>
    <property type="molecule type" value="Genomic_DNA"/>
</dbReference>
<dbReference type="InterPro" id="IPR050570">
    <property type="entry name" value="Cell_wall_metabolism_enzyme"/>
</dbReference>
<evidence type="ECO:0000313" key="3">
    <source>
        <dbReference type="EMBL" id="RJP19579.1"/>
    </source>
</evidence>
<dbReference type="SUPFAM" id="SSF51261">
    <property type="entry name" value="Duplicated hybrid motif"/>
    <property type="match status" value="1"/>
</dbReference>
<dbReference type="Pfam" id="PF01551">
    <property type="entry name" value="Peptidase_M23"/>
    <property type="match status" value="1"/>
</dbReference>
<dbReference type="CDD" id="cd12797">
    <property type="entry name" value="M23_peptidase"/>
    <property type="match status" value="1"/>
</dbReference>